<evidence type="ECO:0000256" key="3">
    <source>
        <dbReference type="ARBA" id="ARBA00022801"/>
    </source>
</evidence>
<feature type="domain" description="PDZ" evidence="4">
    <location>
        <begin position="217"/>
        <end position="272"/>
    </location>
</feature>
<dbReference type="GO" id="GO:0004252">
    <property type="term" value="F:serine-type endopeptidase activity"/>
    <property type="evidence" value="ECO:0007669"/>
    <property type="project" value="InterPro"/>
</dbReference>
<evidence type="ECO:0000256" key="1">
    <source>
        <dbReference type="ARBA" id="ARBA00010541"/>
    </source>
</evidence>
<sequence length="312" mass="32545">MPSIADVVAKVKPSVVAINTEVITYDFFNRPSTQKGAGSGWIISENGYVVTNNHVVEGAESVTVTLDDGRIFSVDINTVATDPLTDLAILKIDAENLPAASVGDSSKLRVGDWVVAIGNSLGERISATNGIVSALGVSLSVSSGQTLYDLVQTDAAINPGNSGGPLVNMAGEVIGITSVKIAEVGVEGMGYAISTNSTLPIIEDLVTTGFVIRPWLGVGLWPVNEEVAAYYGLAVNQGTLVTEVASNSPAAQAGLEPGDVIIGFGEKEITNIDNLIQTIRASQIGQAVEITYWRDETKSTTYATLIESPPPP</sequence>
<dbReference type="Pfam" id="PF13180">
    <property type="entry name" value="PDZ_2"/>
    <property type="match status" value="1"/>
</dbReference>
<comment type="caution">
    <text evidence="5">The sequence shown here is derived from an EMBL/GenBank/DDBJ whole genome shotgun (WGS) entry which is preliminary data.</text>
</comment>
<dbReference type="PANTHER" id="PTHR22939:SF129">
    <property type="entry name" value="SERINE PROTEASE HTRA2, MITOCHONDRIAL"/>
    <property type="match status" value="1"/>
</dbReference>
<gene>
    <name evidence="5" type="ORF">S03H2_06458</name>
</gene>
<dbReference type="EMBL" id="BARU01002829">
    <property type="protein sequence ID" value="GAH18741.1"/>
    <property type="molecule type" value="Genomic_DNA"/>
</dbReference>
<protein>
    <recommendedName>
        <fullName evidence="4">PDZ domain-containing protein</fullName>
    </recommendedName>
</protein>
<evidence type="ECO:0000313" key="5">
    <source>
        <dbReference type="EMBL" id="GAH18741.1"/>
    </source>
</evidence>
<dbReference type="PRINTS" id="PR00834">
    <property type="entry name" value="PROTEASES2C"/>
</dbReference>
<dbReference type="PROSITE" id="PS50106">
    <property type="entry name" value="PDZ"/>
    <property type="match status" value="1"/>
</dbReference>
<organism evidence="5">
    <name type="scientific">marine sediment metagenome</name>
    <dbReference type="NCBI Taxonomy" id="412755"/>
    <lineage>
        <taxon>unclassified sequences</taxon>
        <taxon>metagenomes</taxon>
        <taxon>ecological metagenomes</taxon>
    </lineage>
</organism>
<evidence type="ECO:0000259" key="4">
    <source>
        <dbReference type="PROSITE" id="PS50106"/>
    </source>
</evidence>
<dbReference type="SUPFAM" id="SSF50494">
    <property type="entry name" value="Trypsin-like serine proteases"/>
    <property type="match status" value="1"/>
</dbReference>
<dbReference type="InterPro" id="IPR001478">
    <property type="entry name" value="PDZ"/>
</dbReference>
<dbReference type="InterPro" id="IPR001940">
    <property type="entry name" value="Peptidase_S1C"/>
</dbReference>
<evidence type="ECO:0000256" key="2">
    <source>
        <dbReference type="ARBA" id="ARBA00022670"/>
    </source>
</evidence>
<proteinExistence type="inferred from homology"/>
<dbReference type="Pfam" id="PF13365">
    <property type="entry name" value="Trypsin_2"/>
    <property type="match status" value="1"/>
</dbReference>
<dbReference type="SUPFAM" id="SSF50156">
    <property type="entry name" value="PDZ domain-like"/>
    <property type="match status" value="1"/>
</dbReference>
<accession>X1DD59</accession>
<keyword evidence="2" id="KW-0645">Protease</keyword>
<dbReference type="PANTHER" id="PTHR22939">
    <property type="entry name" value="SERINE PROTEASE FAMILY S1C HTRA-RELATED"/>
    <property type="match status" value="1"/>
</dbReference>
<dbReference type="GO" id="GO:0006508">
    <property type="term" value="P:proteolysis"/>
    <property type="evidence" value="ECO:0007669"/>
    <property type="project" value="UniProtKB-KW"/>
</dbReference>
<dbReference type="InterPro" id="IPR009003">
    <property type="entry name" value="Peptidase_S1_PA"/>
</dbReference>
<dbReference type="InterPro" id="IPR036034">
    <property type="entry name" value="PDZ_sf"/>
</dbReference>
<dbReference type="Gene3D" id="2.40.10.10">
    <property type="entry name" value="Trypsin-like serine proteases"/>
    <property type="match status" value="2"/>
</dbReference>
<comment type="similarity">
    <text evidence="1">Belongs to the peptidase S1C family.</text>
</comment>
<keyword evidence="3" id="KW-0378">Hydrolase</keyword>
<dbReference type="InterPro" id="IPR043504">
    <property type="entry name" value="Peptidase_S1_PA_chymotrypsin"/>
</dbReference>
<dbReference type="AlphaFoldDB" id="X1DD59"/>
<dbReference type="Gene3D" id="2.30.42.10">
    <property type="match status" value="1"/>
</dbReference>
<reference evidence="5" key="1">
    <citation type="journal article" date="2014" name="Front. Microbiol.">
        <title>High frequency of phylogenetically diverse reductive dehalogenase-homologous genes in deep subseafloor sedimentary metagenomes.</title>
        <authorList>
            <person name="Kawai M."/>
            <person name="Futagami T."/>
            <person name="Toyoda A."/>
            <person name="Takaki Y."/>
            <person name="Nishi S."/>
            <person name="Hori S."/>
            <person name="Arai W."/>
            <person name="Tsubouchi T."/>
            <person name="Morono Y."/>
            <person name="Uchiyama I."/>
            <person name="Ito T."/>
            <person name="Fujiyama A."/>
            <person name="Inagaki F."/>
            <person name="Takami H."/>
        </authorList>
    </citation>
    <scope>NUCLEOTIDE SEQUENCE</scope>
    <source>
        <strain evidence="5">Expedition CK06-06</strain>
    </source>
</reference>
<name>X1DD59_9ZZZZ</name>
<dbReference type="SMART" id="SM00228">
    <property type="entry name" value="PDZ"/>
    <property type="match status" value="1"/>
</dbReference>